<evidence type="ECO:0000313" key="1">
    <source>
        <dbReference type="EMBL" id="MFD2186785.1"/>
    </source>
</evidence>
<protein>
    <recommendedName>
        <fullName evidence="3">Helix-turn-helix type 11 domain-containing protein</fullName>
    </recommendedName>
</protein>
<accession>A0ABW5AWX3</accession>
<evidence type="ECO:0000313" key="2">
    <source>
        <dbReference type="Proteomes" id="UP001597344"/>
    </source>
</evidence>
<dbReference type="Proteomes" id="UP001597344">
    <property type="component" value="Unassembled WGS sequence"/>
</dbReference>
<dbReference type="RefSeq" id="WP_378319782.1">
    <property type="nucleotide sequence ID" value="NZ_JBHUHY010000004.1"/>
</dbReference>
<comment type="caution">
    <text evidence="1">The sequence shown here is derived from an EMBL/GenBank/DDBJ whole genome shotgun (WGS) entry which is preliminary data.</text>
</comment>
<sequence length="90" mass="10430">MNVIIKQIELIKRIDQLIRLQATGSPNDLAHRLQISKTKLYRTINTMRELNAPVIYDVTLQSFVYEKAVGFRFGFFKKELNTSDLNPFVG</sequence>
<dbReference type="EMBL" id="JBHUHY010000004">
    <property type="protein sequence ID" value="MFD2186785.1"/>
    <property type="molecule type" value="Genomic_DNA"/>
</dbReference>
<keyword evidence="2" id="KW-1185">Reference proteome</keyword>
<gene>
    <name evidence="1" type="ORF">ACFSJT_08275</name>
</gene>
<name>A0ABW5AWX3_9FLAO</name>
<organism evidence="1 2">
    <name type="scientific">Aquimarina celericrescens</name>
    <dbReference type="NCBI Taxonomy" id="1964542"/>
    <lineage>
        <taxon>Bacteria</taxon>
        <taxon>Pseudomonadati</taxon>
        <taxon>Bacteroidota</taxon>
        <taxon>Flavobacteriia</taxon>
        <taxon>Flavobacteriales</taxon>
        <taxon>Flavobacteriaceae</taxon>
        <taxon>Aquimarina</taxon>
    </lineage>
</organism>
<proteinExistence type="predicted"/>
<evidence type="ECO:0008006" key="3">
    <source>
        <dbReference type="Google" id="ProtNLM"/>
    </source>
</evidence>
<reference evidence="2" key="1">
    <citation type="journal article" date="2019" name="Int. J. Syst. Evol. Microbiol.">
        <title>The Global Catalogue of Microorganisms (GCM) 10K type strain sequencing project: providing services to taxonomists for standard genome sequencing and annotation.</title>
        <authorList>
            <consortium name="The Broad Institute Genomics Platform"/>
            <consortium name="The Broad Institute Genome Sequencing Center for Infectious Disease"/>
            <person name="Wu L."/>
            <person name="Ma J."/>
        </authorList>
    </citation>
    <scope>NUCLEOTIDE SEQUENCE [LARGE SCALE GENOMIC DNA]</scope>
    <source>
        <strain evidence="2">DT92</strain>
    </source>
</reference>